<keyword evidence="3" id="KW-1185">Reference proteome</keyword>
<proteinExistence type="predicted"/>
<dbReference type="GO" id="GO:0005763">
    <property type="term" value="C:mitochondrial small ribosomal subunit"/>
    <property type="evidence" value="ECO:0007669"/>
    <property type="project" value="TreeGrafter"/>
</dbReference>
<dbReference type="EMBL" id="JAGPXD010000004">
    <property type="protein sequence ID" value="KAH7358658.1"/>
    <property type="molecule type" value="Genomic_DNA"/>
</dbReference>
<organism evidence="2 3">
    <name type="scientific">Plectosphaerella cucumerina</name>
    <dbReference type="NCBI Taxonomy" id="40658"/>
    <lineage>
        <taxon>Eukaryota</taxon>
        <taxon>Fungi</taxon>
        <taxon>Dikarya</taxon>
        <taxon>Ascomycota</taxon>
        <taxon>Pezizomycotina</taxon>
        <taxon>Sordariomycetes</taxon>
        <taxon>Hypocreomycetidae</taxon>
        <taxon>Glomerellales</taxon>
        <taxon>Plectosphaerellaceae</taxon>
        <taxon>Plectosphaerella</taxon>
    </lineage>
</organism>
<dbReference type="Pfam" id="PF12298">
    <property type="entry name" value="Bot1p"/>
    <property type="match status" value="1"/>
</dbReference>
<sequence length="317" mass="36196">MSSRSAASVLAATTKRCAAPTPTASRLPMHSRSSFSTTPQNQKTTLLRQKMYKYMTSMRGSKFQTEIEAPTYLGDLPNQPFPLNPFFRSEAVLTDSKKNAIYDMVTREKQSLKAVSAKHGVDVRRVAAVIRLGAIERDWRAKGKQLATPYAKALRRYLPQTFPDEQHEPINELHVHKLTMQQLFVPVSESREFSRKDAAKAFHRSMLSPDERSPHPELITMEKDVLRQMKRGDALQKFRNTTRAQEDAMLAREEQRRVEEENKTARIETPRFEFRFKDVVIDVAGKSGRGRKAIGMRYGVPFNDRKKGAVKIPTSMP</sequence>
<reference evidence="2" key="1">
    <citation type="journal article" date="2021" name="Nat. Commun.">
        <title>Genetic determinants of endophytism in the Arabidopsis root mycobiome.</title>
        <authorList>
            <person name="Mesny F."/>
            <person name="Miyauchi S."/>
            <person name="Thiergart T."/>
            <person name="Pickel B."/>
            <person name="Atanasova L."/>
            <person name="Karlsson M."/>
            <person name="Huettel B."/>
            <person name="Barry K.W."/>
            <person name="Haridas S."/>
            <person name="Chen C."/>
            <person name="Bauer D."/>
            <person name="Andreopoulos W."/>
            <person name="Pangilinan J."/>
            <person name="LaButti K."/>
            <person name="Riley R."/>
            <person name="Lipzen A."/>
            <person name="Clum A."/>
            <person name="Drula E."/>
            <person name="Henrissat B."/>
            <person name="Kohler A."/>
            <person name="Grigoriev I.V."/>
            <person name="Martin F.M."/>
            <person name="Hacquard S."/>
        </authorList>
    </citation>
    <scope>NUCLEOTIDE SEQUENCE</scope>
    <source>
        <strain evidence="2">MPI-CAGE-AT-0016</strain>
    </source>
</reference>
<evidence type="ECO:0000313" key="2">
    <source>
        <dbReference type="EMBL" id="KAH7358658.1"/>
    </source>
</evidence>
<dbReference type="InterPro" id="IPR021036">
    <property type="entry name" value="Ribosomal_mS45"/>
</dbReference>
<evidence type="ECO:0000313" key="3">
    <source>
        <dbReference type="Proteomes" id="UP000813385"/>
    </source>
</evidence>
<dbReference type="AlphaFoldDB" id="A0A8K0TFN0"/>
<evidence type="ECO:0000256" key="1">
    <source>
        <dbReference type="SAM" id="MobiDB-lite"/>
    </source>
</evidence>
<protein>
    <submittedName>
        <fullName evidence="2">Eukaryotic mitochondrial regulator protein-domain-containing protein</fullName>
    </submittedName>
</protein>
<comment type="caution">
    <text evidence="2">The sequence shown here is derived from an EMBL/GenBank/DDBJ whole genome shotgun (WGS) entry which is preliminary data.</text>
</comment>
<dbReference type="GO" id="GO:0003735">
    <property type="term" value="F:structural constituent of ribosome"/>
    <property type="evidence" value="ECO:0007669"/>
    <property type="project" value="TreeGrafter"/>
</dbReference>
<accession>A0A8K0TFN0</accession>
<dbReference type="PANTHER" id="PTHR28158:SF1">
    <property type="entry name" value="SMALL RIBOSOMAL SUBUNIT PROTEIN MS45"/>
    <property type="match status" value="1"/>
</dbReference>
<feature type="compositionally biased region" description="Polar residues" evidence="1">
    <location>
        <begin position="31"/>
        <end position="42"/>
    </location>
</feature>
<gene>
    <name evidence="2" type="ORF">B0T11DRAFT_284923</name>
</gene>
<dbReference type="Proteomes" id="UP000813385">
    <property type="component" value="Unassembled WGS sequence"/>
</dbReference>
<dbReference type="OrthoDB" id="10052321at2759"/>
<dbReference type="GO" id="GO:0032543">
    <property type="term" value="P:mitochondrial translation"/>
    <property type="evidence" value="ECO:0007669"/>
    <property type="project" value="TreeGrafter"/>
</dbReference>
<feature type="region of interest" description="Disordered" evidence="1">
    <location>
        <begin position="1"/>
        <end position="42"/>
    </location>
</feature>
<dbReference type="PANTHER" id="PTHR28158">
    <property type="entry name" value="37S RIBOSOMAL PROTEIN S35, MITOCHONDRIAL"/>
    <property type="match status" value="1"/>
</dbReference>
<name>A0A8K0TFN0_9PEZI</name>